<protein>
    <submittedName>
        <fullName evidence="1">Uncharacterized protein</fullName>
    </submittedName>
</protein>
<organism evidence="1 2">
    <name type="scientific">Stylosanthes scabra</name>
    <dbReference type="NCBI Taxonomy" id="79078"/>
    <lineage>
        <taxon>Eukaryota</taxon>
        <taxon>Viridiplantae</taxon>
        <taxon>Streptophyta</taxon>
        <taxon>Embryophyta</taxon>
        <taxon>Tracheophyta</taxon>
        <taxon>Spermatophyta</taxon>
        <taxon>Magnoliopsida</taxon>
        <taxon>eudicotyledons</taxon>
        <taxon>Gunneridae</taxon>
        <taxon>Pentapetalae</taxon>
        <taxon>rosids</taxon>
        <taxon>fabids</taxon>
        <taxon>Fabales</taxon>
        <taxon>Fabaceae</taxon>
        <taxon>Papilionoideae</taxon>
        <taxon>50 kb inversion clade</taxon>
        <taxon>dalbergioids sensu lato</taxon>
        <taxon>Dalbergieae</taxon>
        <taxon>Pterocarpus clade</taxon>
        <taxon>Stylosanthes</taxon>
    </lineage>
</organism>
<accession>A0ABU6Y1J3</accession>
<evidence type="ECO:0000313" key="2">
    <source>
        <dbReference type="Proteomes" id="UP001341840"/>
    </source>
</evidence>
<dbReference type="Proteomes" id="UP001341840">
    <property type="component" value="Unassembled WGS sequence"/>
</dbReference>
<sequence length="130" mass="14310">MAERRKAVALGRSDDSPSGRGTVAETFLRFIATLKYLLILMKVLIGSIDSTSWRQKVNNVLNYMYSKISMSRQEVSHHFSPMLQAEDAAYPRPTNAAALRLSATLAAPLPPAVVATLLQCSPSFRARSNK</sequence>
<dbReference type="EMBL" id="JASCZI010241658">
    <property type="protein sequence ID" value="MED6203661.1"/>
    <property type="molecule type" value="Genomic_DNA"/>
</dbReference>
<proteinExistence type="predicted"/>
<comment type="caution">
    <text evidence="1">The sequence shown here is derived from an EMBL/GenBank/DDBJ whole genome shotgun (WGS) entry which is preliminary data.</text>
</comment>
<gene>
    <name evidence="1" type="ORF">PIB30_001357</name>
</gene>
<keyword evidence="2" id="KW-1185">Reference proteome</keyword>
<name>A0ABU6Y1J3_9FABA</name>
<evidence type="ECO:0000313" key="1">
    <source>
        <dbReference type="EMBL" id="MED6203661.1"/>
    </source>
</evidence>
<reference evidence="1 2" key="1">
    <citation type="journal article" date="2023" name="Plants (Basel)">
        <title>Bridging the Gap: Combining Genomics and Transcriptomics Approaches to Understand Stylosanthes scabra, an Orphan Legume from the Brazilian Caatinga.</title>
        <authorList>
            <person name="Ferreira-Neto J.R.C."/>
            <person name="da Silva M.D."/>
            <person name="Binneck E."/>
            <person name="de Melo N.F."/>
            <person name="da Silva R.H."/>
            <person name="de Melo A.L.T.M."/>
            <person name="Pandolfi V."/>
            <person name="Bustamante F.O."/>
            <person name="Brasileiro-Vidal A.C."/>
            <person name="Benko-Iseppon A.M."/>
        </authorList>
    </citation>
    <scope>NUCLEOTIDE SEQUENCE [LARGE SCALE GENOMIC DNA]</scope>
    <source>
        <tissue evidence="1">Leaves</tissue>
    </source>
</reference>